<protein>
    <submittedName>
        <fullName evidence="1">Uncharacterized protein</fullName>
    </submittedName>
</protein>
<gene>
    <name evidence="1" type="ORF">Patl1_08447</name>
</gene>
<keyword evidence="2" id="KW-1185">Reference proteome</keyword>
<name>A0ACC1AL82_9ROSI</name>
<comment type="caution">
    <text evidence="1">The sequence shown here is derived from an EMBL/GenBank/DDBJ whole genome shotgun (WGS) entry which is preliminary data.</text>
</comment>
<organism evidence="1 2">
    <name type="scientific">Pistacia atlantica</name>
    <dbReference type="NCBI Taxonomy" id="434234"/>
    <lineage>
        <taxon>Eukaryota</taxon>
        <taxon>Viridiplantae</taxon>
        <taxon>Streptophyta</taxon>
        <taxon>Embryophyta</taxon>
        <taxon>Tracheophyta</taxon>
        <taxon>Spermatophyta</taxon>
        <taxon>Magnoliopsida</taxon>
        <taxon>eudicotyledons</taxon>
        <taxon>Gunneridae</taxon>
        <taxon>Pentapetalae</taxon>
        <taxon>rosids</taxon>
        <taxon>malvids</taxon>
        <taxon>Sapindales</taxon>
        <taxon>Anacardiaceae</taxon>
        <taxon>Pistacia</taxon>
    </lineage>
</organism>
<evidence type="ECO:0000313" key="1">
    <source>
        <dbReference type="EMBL" id="KAJ0087329.1"/>
    </source>
</evidence>
<dbReference type="EMBL" id="CM047906">
    <property type="protein sequence ID" value="KAJ0087329.1"/>
    <property type="molecule type" value="Genomic_DNA"/>
</dbReference>
<accession>A0ACC1AL82</accession>
<sequence>MAIFLSNYSLAPPLRLSTFFSSSKPSKTTLAFQSLHHRPLFKPILGFPPINTARPSFNAFFTINGKEGFQDDVEVSGSEVGKKNLSDVKKLIEAYKEAIIDGDEKTMSVIEARICVIENVKNELLQKVSALSAEITSGKEKHIRLQADFDNFRKRMEKERSTIRSDAQGEVIESLLLMVDSFESAKQQIKPETDNEKKIDSSYQGIYKQFVEIMRSMQVAAVPTVGKPFDPSIDTAHLVASEILLACFSDIPLCICWSYIVTNSELHEAIAREESEEFKEGIVIQEVRRGFLIGNRLLRPATVKVSAGPGRKKAPVPSQKSAGQHAAAASRDEQ</sequence>
<dbReference type="Proteomes" id="UP001164250">
    <property type="component" value="Chromosome 10"/>
</dbReference>
<reference evidence="2" key="1">
    <citation type="journal article" date="2023" name="G3 (Bethesda)">
        <title>Genome assembly and association tests identify interacting loci associated with vigor, precocity, and sex in interspecific pistachio rootstocks.</title>
        <authorList>
            <person name="Palmer W."/>
            <person name="Jacygrad E."/>
            <person name="Sagayaradj S."/>
            <person name="Cavanaugh K."/>
            <person name="Han R."/>
            <person name="Bertier L."/>
            <person name="Beede B."/>
            <person name="Kafkas S."/>
            <person name="Golino D."/>
            <person name="Preece J."/>
            <person name="Michelmore R."/>
        </authorList>
    </citation>
    <scope>NUCLEOTIDE SEQUENCE [LARGE SCALE GENOMIC DNA]</scope>
</reference>
<proteinExistence type="predicted"/>
<evidence type="ECO:0000313" key="2">
    <source>
        <dbReference type="Proteomes" id="UP001164250"/>
    </source>
</evidence>